<comment type="catalytic activity">
    <reaction evidence="8">
        <text>L-seryl-[protein] + ATP = O-phospho-L-seryl-[protein] + ADP + H(+)</text>
        <dbReference type="Rhea" id="RHEA:17989"/>
        <dbReference type="Rhea" id="RHEA-COMP:9863"/>
        <dbReference type="Rhea" id="RHEA-COMP:11604"/>
        <dbReference type="ChEBI" id="CHEBI:15378"/>
        <dbReference type="ChEBI" id="CHEBI:29999"/>
        <dbReference type="ChEBI" id="CHEBI:30616"/>
        <dbReference type="ChEBI" id="CHEBI:83421"/>
        <dbReference type="ChEBI" id="CHEBI:456216"/>
        <dbReference type="EC" id="2.7.11.1"/>
    </reaction>
</comment>
<evidence type="ECO:0000256" key="9">
    <source>
        <dbReference type="PROSITE-ProRule" id="PRU10141"/>
    </source>
</evidence>
<evidence type="ECO:0000256" key="7">
    <source>
        <dbReference type="ARBA" id="ARBA00047899"/>
    </source>
</evidence>
<gene>
    <name evidence="11" type="ORF">M7I_6077</name>
</gene>
<name>H0ETL3_GLAL7</name>
<dbReference type="InterPro" id="IPR011009">
    <property type="entry name" value="Kinase-like_dom_sf"/>
</dbReference>
<evidence type="ECO:0000256" key="5">
    <source>
        <dbReference type="ARBA" id="ARBA00022777"/>
    </source>
</evidence>
<dbReference type="PROSITE" id="PS50011">
    <property type="entry name" value="PROTEIN_KINASE_DOM"/>
    <property type="match status" value="1"/>
</dbReference>
<dbReference type="PROSITE" id="PS00107">
    <property type="entry name" value="PROTEIN_KINASE_ATP"/>
    <property type="match status" value="1"/>
</dbReference>
<dbReference type="SMART" id="SM00220">
    <property type="entry name" value="S_TKc"/>
    <property type="match status" value="1"/>
</dbReference>
<dbReference type="GO" id="GO:0050684">
    <property type="term" value="P:regulation of mRNA processing"/>
    <property type="evidence" value="ECO:0007669"/>
    <property type="project" value="TreeGrafter"/>
</dbReference>
<evidence type="ECO:0000256" key="8">
    <source>
        <dbReference type="ARBA" id="ARBA00048679"/>
    </source>
</evidence>
<dbReference type="Proteomes" id="UP000005446">
    <property type="component" value="Unassembled WGS sequence"/>
</dbReference>
<accession>H0ETL3</accession>
<evidence type="ECO:0000256" key="3">
    <source>
        <dbReference type="ARBA" id="ARBA00022679"/>
    </source>
</evidence>
<keyword evidence="2" id="KW-0723">Serine/threonine-protein kinase</keyword>
<dbReference type="Pfam" id="PF00069">
    <property type="entry name" value="Pkinase"/>
    <property type="match status" value="1"/>
</dbReference>
<dbReference type="AlphaFoldDB" id="H0ETL3"/>
<evidence type="ECO:0000256" key="4">
    <source>
        <dbReference type="ARBA" id="ARBA00022741"/>
    </source>
</evidence>
<dbReference type="EMBL" id="AGUE01000165">
    <property type="protein sequence ID" value="EHK98032.1"/>
    <property type="molecule type" value="Genomic_DNA"/>
</dbReference>
<dbReference type="HOGENOM" id="CLU_000288_81_13_1"/>
<keyword evidence="5 11" id="KW-0418">Kinase</keyword>
<keyword evidence="4 9" id="KW-0547">Nucleotide-binding</keyword>
<sequence length="341" mass="38996">MSDSPIESKISDEKINNEATMLTPPASPAFQFEEGHAVYQKDGFHPVNIGEVYNGKYKVLRKLGYGNYSTVWLVQNELDKKYWAMKVYSGGVYGAGSAIEEFELKVLKHLRDADPNIKPDNIMIQIPDDSIISEYLEKTSVKVLSQDPTTDYQIIQSTSLREFYFAEGFNLMKLKIALSDWTTSSFTSNHLIEFIQSDLLRAPEVFLAAPWDTSADIWNLGALVPELIYNQNMFSGRDPNRKYNEVRHLQEMENLFGLFPRSLLDKACPENVETGFGEDGKISLPETTTVGLEVRFGDMEESERAEFIEFVRAMLVIDPEKRKSAKELQEMKWAVHDFRDK</sequence>
<comment type="catalytic activity">
    <reaction evidence="7">
        <text>L-threonyl-[protein] + ATP = O-phospho-L-threonyl-[protein] + ADP + H(+)</text>
        <dbReference type="Rhea" id="RHEA:46608"/>
        <dbReference type="Rhea" id="RHEA-COMP:11060"/>
        <dbReference type="Rhea" id="RHEA-COMP:11605"/>
        <dbReference type="ChEBI" id="CHEBI:15378"/>
        <dbReference type="ChEBI" id="CHEBI:30013"/>
        <dbReference type="ChEBI" id="CHEBI:30616"/>
        <dbReference type="ChEBI" id="CHEBI:61977"/>
        <dbReference type="ChEBI" id="CHEBI:456216"/>
        <dbReference type="EC" id="2.7.11.1"/>
    </reaction>
</comment>
<evidence type="ECO:0000256" key="2">
    <source>
        <dbReference type="ARBA" id="ARBA00022527"/>
    </source>
</evidence>
<dbReference type="GO" id="GO:0000245">
    <property type="term" value="P:spliceosomal complex assembly"/>
    <property type="evidence" value="ECO:0007669"/>
    <property type="project" value="TreeGrafter"/>
</dbReference>
<dbReference type="GO" id="GO:0005524">
    <property type="term" value="F:ATP binding"/>
    <property type="evidence" value="ECO:0007669"/>
    <property type="project" value="UniProtKB-UniRule"/>
</dbReference>
<evidence type="ECO:0000256" key="1">
    <source>
        <dbReference type="ARBA" id="ARBA00012513"/>
    </source>
</evidence>
<dbReference type="InterPro" id="IPR051334">
    <property type="entry name" value="SRPK"/>
</dbReference>
<keyword evidence="3" id="KW-0808">Transferase</keyword>
<dbReference type="GO" id="GO:0004674">
    <property type="term" value="F:protein serine/threonine kinase activity"/>
    <property type="evidence" value="ECO:0007669"/>
    <property type="project" value="UniProtKB-KW"/>
</dbReference>
<dbReference type="Gene3D" id="1.10.510.10">
    <property type="entry name" value="Transferase(Phosphotransferase) domain 1"/>
    <property type="match status" value="1"/>
</dbReference>
<organism evidence="11 12">
    <name type="scientific">Glarea lozoyensis (strain ATCC 74030 / MF5533)</name>
    <dbReference type="NCBI Taxonomy" id="1104152"/>
    <lineage>
        <taxon>Eukaryota</taxon>
        <taxon>Fungi</taxon>
        <taxon>Dikarya</taxon>
        <taxon>Ascomycota</taxon>
        <taxon>Pezizomycotina</taxon>
        <taxon>Leotiomycetes</taxon>
        <taxon>Helotiales</taxon>
        <taxon>Helotiaceae</taxon>
        <taxon>Glarea</taxon>
    </lineage>
</organism>
<evidence type="ECO:0000259" key="10">
    <source>
        <dbReference type="PROSITE" id="PS50011"/>
    </source>
</evidence>
<dbReference type="SUPFAM" id="SSF56112">
    <property type="entry name" value="Protein kinase-like (PK-like)"/>
    <property type="match status" value="1"/>
</dbReference>
<dbReference type="PANTHER" id="PTHR47634">
    <property type="entry name" value="PROTEIN KINASE DOMAIN-CONTAINING PROTEIN-RELATED"/>
    <property type="match status" value="1"/>
</dbReference>
<protein>
    <recommendedName>
        <fullName evidence="1">non-specific serine/threonine protein kinase</fullName>
        <ecNumber evidence="1">2.7.11.1</ecNumber>
    </recommendedName>
</protein>
<dbReference type="InterPro" id="IPR017441">
    <property type="entry name" value="Protein_kinase_ATP_BS"/>
</dbReference>
<reference evidence="11 12" key="1">
    <citation type="journal article" date="2012" name="Eukaryot. Cell">
        <title>Genome sequence of the fungus Glarea lozoyensis: the first genome sequence of a species from the Helotiaceae family.</title>
        <authorList>
            <person name="Youssar L."/>
            <person name="Gruening B.A."/>
            <person name="Erxleben A."/>
            <person name="Guenther S."/>
            <person name="Huettel W."/>
        </authorList>
    </citation>
    <scope>NUCLEOTIDE SEQUENCE [LARGE SCALE GENOMIC DNA]</scope>
    <source>
        <strain evidence="12">ATCC 74030 / MF5533</strain>
    </source>
</reference>
<evidence type="ECO:0000256" key="6">
    <source>
        <dbReference type="ARBA" id="ARBA00022840"/>
    </source>
</evidence>
<evidence type="ECO:0000313" key="11">
    <source>
        <dbReference type="EMBL" id="EHK98032.1"/>
    </source>
</evidence>
<dbReference type="OrthoDB" id="5979581at2759"/>
<dbReference type="InterPro" id="IPR000719">
    <property type="entry name" value="Prot_kinase_dom"/>
</dbReference>
<comment type="caution">
    <text evidence="11">The sequence shown here is derived from an EMBL/GenBank/DDBJ whole genome shotgun (WGS) entry which is preliminary data.</text>
</comment>
<keyword evidence="12" id="KW-1185">Reference proteome</keyword>
<dbReference type="Gene3D" id="3.30.200.20">
    <property type="entry name" value="Phosphorylase Kinase, domain 1"/>
    <property type="match status" value="1"/>
</dbReference>
<keyword evidence="6 9" id="KW-0067">ATP-binding</keyword>
<dbReference type="PANTHER" id="PTHR47634:SF9">
    <property type="entry name" value="PROTEIN KINASE DOMAIN-CONTAINING PROTEIN-RELATED"/>
    <property type="match status" value="1"/>
</dbReference>
<feature type="domain" description="Protein kinase" evidence="10">
    <location>
        <begin position="1"/>
        <end position="339"/>
    </location>
</feature>
<evidence type="ECO:0000313" key="12">
    <source>
        <dbReference type="Proteomes" id="UP000005446"/>
    </source>
</evidence>
<proteinExistence type="predicted"/>
<dbReference type="EC" id="2.7.11.1" evidence="1"/>
<feature type="binding site" evidence="9">
    <location>
        <position position="86"/>
    </location>
    <ligand>
        <name>ATP</name>
        <dbReference type="ChEBI" id="CHEBI:30616"/>
    </ligand>
</feature>
<dbReference type="InParanoid" id="H0ETL3"/>